<dbReference type="EMBL" id="LN681231">
    <property type="protein sequence ID" value="CEK26975.1"/>
    <property type="molecule type" value="Genomic_DNA"/>
</dbReference>
<proteinExistence type="predicted"/>
<protein>
    <submittedName>
        <fullName evidence="1">Uncharacterized protein</fullName>
    </submittedName>
</protein>
<dbReference type="AlphaFoldDB" id="A0A0A8VBM9"/>
<name>A0A0A8VBM9_YERRU</name>
<accession>A0A0A8VBM9</accession>
<sequence>MKTTVSLSGLLPGDEVKLLASVSTLLVQYDAQAVAYRHQGAR</sequence>
<evidence type="ECO:0000313" key="1">
    <source>
        <dbReference type="EMBL" id="CEK26975.1"/>
    </source>
</evidence>
<gene>
    <name evidence="1" type="ORF">CSF007_6090</name>
</gene>
<organism evidence="1">
    <name type="scientific">Yersinia ruckeri</name>
    <dbReference type="NCBI Taxonomy" id="29486"/>
    <lineage>
        <taxon>Bacteria</taxon>
        <taxon>Pseudomonadati</taxon>
        <taxon>Pseudomonadota</taxon>
        <taxon>Gammaproteobacteria</taxon>
        <taxon>Enterobacterales</taxon>
        <taxon>Yersiniaceae</taxon>
        <taxon>Yersinia</taxon>
    </lineage>
</organism>
<reference evidence="1" key="1">
    <citation type="journal article" date="2015" name="Genome Announc.">
        <title>Complete Genome Sequence of Yersinia ruckeri Strain CSF007-82, Etiologic Agent of Red Mouth Disease in Salmonid Fish.</title>
        <authorList>
            <person name="Nelson M.C."/>
            <person name="LaPatra S.E."/>
            <person name="Welch T.J."/>
            <person name="Graf J."/>
        </authorList>
    </citation>
    <scope>NUCLEOTIDE SEQUENCE</scope>
    <source>
        <strain evidence="1">CSF007-82</strain>
    </source>
</reference>